<feature type="transmembrane region" description="Helical" evidence="7">
    <location>
        <begin position="86"/>
        <end position="107"/>
    </location>
</feature>
<evidence type="ECO:0000256" key="2">
    <source>
        <dbReference type="ARBA" id="ARBA00005262"/>
    </source>
</evidence>
<feature type="transmembrane region" description="Helical" evidence="7">
    <location>
        <begin position="119"/>
        <end position="139"/>
    </location>
</feature>
<accession>A0AAE3H083</accession>
<dbReference type="GO" id="GO:0005886">
    <property type="term" value="C:plasma membrane"/>
    <property type="evidence" value="ECO:0007669"/>
    <property type="project" value="UniProtKB-SubCell"/>
</dbReference>
<dbReference type="GO" id="GO:0015109">
    <property type="term" value="F:chromate transmembrane transporter activity"/>
    <property type="evidence" value="ECO:0007669"/>
    <property type="project" value="InterPro"/>
</dbReference>
<evidence type="ECO:0000256" key="4">
    <source>
        <dbReference type="ARBA" id="ARBA00022692"/>
    </source>
</evidence>
<dbReference type="PANTHER" id="PTHR33567">
    <property type="entry name" value="CHROMATE ION TRANSPORTER (EUROFUNG)"/>
    <property type="match status" value="1"/>
</dbReference>
<evidence type="ECO:0000256" key="3">
    <source>
        <dbReference type="ARBA" id="ARBA00022475"/>
    </source>
</evidence>
<feature type="transmembrane region" description="Helical" evidence="7">
    <location>
        <begin position="12"/>
        <end position="35"/>
    </location>
</feature>
<evidence type="ECO:0000256" key="7">
    <source>
        <dbReference type="SAM" id="Phobius"/>
    </source>
</evidence>
<dbReference type="PANTHER" id="PTHR33567:SF3">
    <property type="entry name" value="CHROMATE ION TRANSPORTER (EUROFUNG)"/>
    <property type="match status" value="1"/>
</dbReference>
<proteinExistence type="inferred from homology"/>
<dbReference type="PIRSF" id="PIRSF004810">
    <property type="entry name" value="ChrA"/>
    <property type="match status" value="1"/>
</dbReference>
<evidence type="ECO:0000313" key="9">
    <source>
        <dbReference type="Proteomes" id="UP001204144"/>
    </source>
</evidence>
<dbReference type="InterPro" id="IPR003370">
    <property type="entry name" value="Chromate_transpt"/>
</dbReference>
<keyword evidence="5 7" id="KW-1133">Transmembrane helix</keyword>
<dbReference type="EMBL" id="RJUF01000002">
    <property type="protein sequence ID" value="MCP9761609.1"/>
    <property type="molecule type" value="Genomic_DNA"/>
</dbReference>
<keyword evidence="4 7" id="KW-0812">Transmembrane</keyword>
<reference evidence="8 9" key="1">
    <citation type="submission" date="2018-11" db="EMBL/GenBank/DDBJ databases">
        <title>Novel bacteria species description.</title>
        <authorList>
            <person name="Han J.-H."/>
        </authorList>
    </citation>
    <scope>NUCLEOTIDE SEQUENCE [LARGE SCALE GENOMIC DNA]</scope>
    <source>
        <strain evidence="8 9">KCTC23259</strain>
    </source>
</reference>
<protein>
    <submittedName>
        <fullName evidence="8">Chromate efflux transporter</fullName>
    </submittedName>
</protein>
<evidence type="ECO:0000313" key="8">
    <source>
        <dbReference type="EMBL" id="MCP9761609.1"/>
    </source>
</evidence>
<dbReference type="Proteomes" id="UP001204144">
    <property type="component" value="Unassembled WGS sequence"/>
</dbReference>
<evidence type="ECO:0000256" key="5">
    <source>
        <dbReference type="ARBA" id="ARBA00022989"/>
    </source>
</evidence>
<comment type="subcellular location">
    <subcellularLocation>
        <location evidence="1">Cell membrane</location>
        <topology evidence="1">Multi-pass membrane protein</topology>
    </subcellularLocation>
</comment>
<evidence type="ECO:0000256" key="6">
    <source>
        <dbReference type="ARBA" id="ARBA00023136"/>
    </source>
</evidence>
<comment type="similarity">
    <text evidence="2">Belongs to the chromate ion transporter (CHR) (TC 2.A.51) family.</text>
</comment>
<keyword evidence="3" id="KW-1003">Cell membrane</keyword>
<feature type="transmembrane region" description="Helical" evidence="7">
    <location>
        <begin position="294"/>
        <end position="316"/>
    </location>
</feature>
<dbReference type="NCBIfam" id="TIGR00937">
    <property type="entry name" value="2A51"/>
    <property type="match status" value="1"/>
</dbReference>
<feature type="transmembrane region" description="Helical" evidence="7">
    <location>
        <begin position="145"/>
        <end position="176"/>
    </location>
</feature>
<keyword evidence="9" id="KW-1185">Reference proteome</keyword>
<dbReference type="InterPro" id="IPR014047">
    <property type="entry name" value="Chr_Tranpt_l_chain"/>
</dbReference>
<gene>
    <name evidence="8" type="primary">chrA</name>
    <name evidence="8" type="ORF">EGI31_01490</name>
</gene>
<comment type="caution">
    <text evidence="8">The sequence shown here is derived from an EMBL/GenBank/DDBJ whole genome shotgun (WGS) entry which is preliminary data.</text>
</comment>
<evidence type="ECO:0000256" key="1">
    <source>
        <dbReference type="ARBA" id="ARBA00004651"/>
    </source>
</evidence>
<feature type="transmembrane region" description="Helical" evidence="7">
    <location>
        <begin position="197"/>
        <end position="217"/>
    </location>
</feature>
<dbReference type="Pfam" id="PF02417">
    <property type="entry name" value="Chromate_transp"/>
    <property type="match status" value="2"/>
</dbReference>
<keyword evidence="6 7" id="KW-0472">Membrane</keyword>
<organism evidence="8 9">
    <name type="scientific">Lacihabitans soyangensis</name>
    <dbReference type="NCBI Taxonomy" id="869394"/>
    <lineage>
        <taxon>Bacteria</taxon>
        <taxon>Pseudomonadati</taxon>
        <taxon>Bacteroidota</taxon>
        <taxon>Cytophagia</taxon>
        <taxon>Cytophagales</taxon>
        <taxon>Leadbetterellaceae</taxon>
        <taxon>Lacihabitans</taxon>
    </lineage>
</organism>
<sequence length="392" mass="43537">MLETKKIRYIIFLKDVLVLSLTCFGGPQAHLAMFIKRLVLQHRNVTEEELMEMQALCQLLPGPTSTQTITAIGFKLGGAKLSYLTLLIWILPATVFMGITALGISFFEKGTLIRLTQFIKPMGVAFIFFAAYVIGRKVITTKTSIWLMILAAILGFMFRSPYLTPFLILFGGLVASSKYRKQAKMERKPIRIQWSNFILWAGVFALVIFVGTLTKSLPVRLFENFYRNGSFAFGGGHILKPLLFNEFVEFKNYLTADEFLSGIALAEMVPGPTFSIASYVGSLSMRSWGMSGQILGSLVASVGIFLPGIFMIFFVIRFWEQLKQFRGIRASLEGINATSTGLTLAAAVSLFQPMIYNPVNIITVLITLGLLYSEKIPSYLIIVGGICLGAFL</sequence>
<dbReference type="AlphaFoldDB" id="A0AAE3H083"/>
<name>A0AAE3H083_9BACT</name>